<dbReference type="EMBL" id="JBEPSN010000008">
    <property type="protein sequence ID" value="MET4541166.1"/>
    <property type="molecule type" value="Genomic_DNA"/>
</dbReference>
<protein>
    <recommendedName>
        <fullName evidence="4">Transmembrane protein</fullName>
    </recommendedName>
</protein>
<organism evidence="2 3">
    <name type="scientific">Arthrobacter bambusae</name>
    <dbReference type="NCBI Taxonomy" id="1338426"/>
    <lineage>
        <taxon>Bacteria</taxon>
        <taxon>Bacillati</taxon>
        <taxon>Actinomycetota</taxon>
        <taxon>Actinomycetes</taxon>
        <taxon>Micrococcales</taxon>
        <taxon>Micrococcaceae</taxon>
        <taxon>Arthrobacter</taxon>
    </lineage>
</organism>
<accession>A0ABV2P9H7</accession>
<proteinExistence type="predicted"/>
<keyword evidence="1" id="KW-0472">Membrane</keyword>
<gene>
    <name evidence="2" type="ORF">ABIE37_002961</name>
</gene>
<evidence type="ECO:0000313" key="3">
    <source>
        <dbReference type="Proteomes" id="UP001549307"/>
    </source>
</evidence>
<name>A0ABV2P9H7_9MICC</name>
<evidence type="ECO:0000256" key="1">
    <source>
        <dbReference type="SAM" id="Phobius"/>
    </source>
</evidence>
<reference evidence="2 3" key="1">
    <citation type="submission" date="2024-06" db="EMBL/GenBank/DDBJ databases">
        <title>Sorghum-associated microbial communities from plants grown in Nebraska, USA.</title>
        <authorList>
            <person name="Schachtman D."/>
        </authorList>
    </citation>
    <scope>NUCLEOTIDE SEQUENCE [LARGE SCALE GENOMIC DNA]</scope>
    <source>
        <strain evidence="2 3">3552</strain>
    </source>
</reference>
<keyword evidence="3" id="KW-1185">Reference proteome</keyword>
<sequence length="183" mass="19099">MAESTSTAVTAQPVDNVGSMLAATAPDMSKIMDTSRLTQNFGSMLAAGGLSDTLKLVSESFLSSQRSALNESEIEAFARSLCETADEQILAEADALHTRVIGPEGASAAPLDSLELTLPFEPDPYVRATLQLISVLSVWAILLVAGSCAASMPMLSGALYALGAPVPAVVWKARREGGRSSLR</sequence>
<keyword evidence="1" id="KW-0812">Transmembrane</keyword>
<evidence type="ECO:0000313" key="2">
    <source>
        <dbReference type="EMBL" id="MET4541166.1"/>
    </source>
</evidence>
<evidence type="ECO:0008006" key="4">
    <source>
        <dbReference type="Google" id="ProtNLM"/>
    </source>
</evidence>
<feature type="transmembrane region" description="Helical" evidence="1">
    <location>
        <begin position="132"/>
        <end position="152"/>
    </location>
</feature>
<keyword evidence="1" id="KW-1133">Transmembrane helix</keyword>
<comment type="caution">
    <text evidence="2">The sequence shown here is derived from an EMBL/GenBank/DDBJ whole genome shotgun (WGS) entry which is preliminary data.</text>
</comment>
<dbReference type="Proteomes" id="UP001549307">
    <property type="component" value="Unassembled WGS sequence"/>
</dbReference>